<dbReference type="OrthoDB" id="155553at2"/>
<feature type="compositionally biased region" description="Polar residues" evidence="1">
    <location>
        <begin position="150"/>
        <end position="163"/>
    </location>
</feature>
<organism evidence="3 4">
    <name type="scientific">Tengunoibacter tsumagoiensis</name>
    <dbReference type="NCBI Taxonomy" id="2014871"/>
    <lineage>
        <taxon>Bacteria</taxon>
        <taxon>Bacillati</taxon>
        <taxon>Chloroflexota</taxon>
        <taxon>Ktedonobacteria</taxon>
        <taxon>Ktedonobacterales</taxon>
        <taxon>Dictyobacteraceae</taxon>
        <taxon>Tengunoibacter</taxon>
    </lineage>
</organism>
<sequence length="339" mass="38184">MTTNQNGQPVAALENDPLQISCPICQAVYTPAPAYLHLLQTSSFALESAFMSMCHFCFRCRRPACPSCWDNIHGLCGLCTLEAGLAFRSFDPPLPGSPRYRSISAELNLKTAPRLQCIQPGRLQDDIVPSERVTTIPLRALARQRATRRNPSPNRTDIDQITTRPDPHLEQAERPTRPDPHPEQVRLPTRPERSHIPTRGKTRHTTQSLQRPEQQLHHPDKPELPTHSVHAPLAQQEPRSDKRQREYELATRPGRESSARLPAHTRSKAMQAHQEAARFYTQLERIASALLLGFSGLLIILITSAVASPDVNAAIIQLLHLDIRGELAYLWHLLRLLHL</sequence>
<evidence type="ECO:0000256" key="2">
    <source>
        <dbReference type="SAM" id="Phobius"/>
    </source>
</evidence>
<reference evidence="4" key="1">
    <citation type="submission" date="2018-12" db="EMBL/GenBank/DDBJ databases">
        <title>Tengunoibacter tsumagoiensis gen. nov., sp. nov., Dictyobacter kobayashii sp. nov., D. alpinus sp. nov., and D. joshuensis sp. nov. and description of Dictyobacteraceae fam. nov. within the order Ktedonobacterales isolated from Tengu-no-mugimeshi.</title>
        <authorList>
            <person name="Wang C.M."/>
            <person name="Zheng Y."/>
            <person name="Sakai Y."/>
            <person name="Toyoda A."/>
            <person name="Minakuchi Y."/>
            <person name="Abe K."/>
            <person name="Yokota A."/>
            <person name="Yabe S."/>
        </authorList>
    </citation>
    <scope>NUCLEOTIDE SEQUENCE [LARGE SCALE GENOMIC DNA]</scope>
    <source>
        <strain evidence="4">Uno3</strain>
    </source>
</reference>
<keyword evidence="2" id="KW-1133">Transmembrane helix</keyword>
<feature type="compositionally biased region" description="Basic and acidic residues" evidence="1">
    <location>
        <begin position="214"/>
        <end position="224"/>
    </location>
</feature>
<comment type="caution">
    <text evidence="3">The sequence shown here is derived from an EMBL/GenBank/DDBJ whole genome shotgun (WGS) entry which is preliminary data.</text>
</comment>
<feature type="compositionally biased region" description="Basic and acidic residues" evidence="1">
    <location>
        <begin position="238"/>
        <end position="258"/>
    </location>
</feature>
<protein>
    <submittedName>
        <fullName evidence="3">Uncharacterized protein</fullName>
    </submittedName>
</protein>
<proteinExistence type="predicted"/>
<dbReference type="Proteomes" id="UP000287352">
    <property type="component" value="Unassembled WGS sequence"/>
</dbReference>
<dbReference type="AlphaFoldDB" id="A0A402A3M1"/>
<evidence type="ECO:0000256" key="1">
    <source>
        <dbReference type="SAM" id="MobiDB-lite"/>
    </source>
</evidence>
<evidence type="ECO:0000313" key="3">
    <source>
        <dbReference type="EMBL" id="GCE13591.1"/>
    </source>
</evidence>
<dbReference type="EMBL" id="BIFR01000001">
    <property type="protein sequence ID" value="GCE13591.1"/>
    <property type="molecule type" value="Genomic_DNA"/>
</dbReference>
<keyword evidence="2" id="KW-0472">Membrane</keyword>
<dbReference type="RefSeq" id="WP_126581103.1">
    <property type="nucleotide sequence ID" value="NZ_BIFR01000001.1"/>
</dbReference>
<evidence type="ECO:0000313" key="4">
    <source>
        <dbReference type="Proteomes" id="UP000287352"/>
    </source>
</evidence>
<keyword evidence="2" id="KW-0812">Transmembrane</keyword>
<accession>A0A402A3M1</accession>
<name>A0A402A3M1_9CHLR</name>
<feature type="compositionally biased region" description="Basic and acidic residues" evidence="1">
    <location>
        <begin position="165"/>
        <end position="195"/>
    </location>
</feature>
<feature type="transmembrane region" description="Helical" evidence="2">
    <location>
        <begin position="286"/>
        <end position="307"/>
    </location>
</feature>
<gene>
    <name evidence="3" type="ORF">KTT_34500</name>
</gene>
<keyword evidence="4" id="KW-1185">Reference proteome</keyword>
<feature type="region of interest" description="Disordered" evidence="1">
    <location>
        <begin position="138"/>
        <end position="263"/>
    </location>
</feature>